<dbReference type="Proteomes" id="UP000467252">
    <property type="component" value="Chromosome"/>
</dbReference>
<dbReference type="InterPro" id="IPR029058">
    <property type="entry name" value="AB_hydrolase_fold"/>
</dbReference>
<dbReference type="Gene3D" id="3.40.50.1820">
    <property type="entry name" value="alpha/beta hydrolase"/>
    <property type="match status" value="1"/>
</dbReference>
<name>A0A7I7URP3_MYCPV</name>
<organism evidence="1 2">
    <name type="scientific">Mycolicibacterium pulveris</name>
    <name type="common">Mycobacterium pulveris</name>
    <dbReference type="NCBI Taxonomy" id="36813"/>
    <lineage>
        <taxon>Bacteria</taxon>
        <taxon>Bacillati</taxon>
        <taxon>Actinomycetota</taxon>
        <taxon>Actinomycetes</taxon>
        <taxon>Mycobacteriales</taxon>
        <taxon>Mycobacteriaceae</taxon>
        <taxon>Mycolicibacterium</taxon>
    </lineage>
</organism>
<dbReference type="EMBL" id="AP022599">
    <property type="protein sequence ID" value="BBY83493.1"/>
    <property type="molecule type" value="Genomic_DNA"/>
</dbReference>
<evidence type="ECO:0008006" key="3">
    <source>
        <dbReference type="Google" id="ProtNLM"/>
    </source>
</evidence>
<gene>
    <name evidence="1" type="ORF">MPUL_46510</name>
</gene>
<dbReference type="SUPFAM" id="SSF53474">
    <property type="entry name" value="alpha/beta-Hydrolases"/>
    <property type="match status" value="1"/>
</dbReference>
<protein>
    <recommendedName>
        <fullName evidence="3">Esterase</fullName>
    </recommendedName>
</protein>
<evidence type="ECO:0000313" key="1">
    <source>
        <dbReference type="EMBL" id="BBY83493.1"/>
    </source>
</evidence>
<reference evidence="1 2" key="1">
    <citation type="journal article" date="2019" name="Emerg. Microbes Infect.">
        <title>Comprehensive subspecies identification of 175 nontuberculous mycobacteria species based on 7547 genomic profiles.</title>
        <authorList>
            <person name="Matsumoto Y."/>
            <person name="Kinjo T."/>
            <person name="Motooka D."/>
            <person name="Nabeya D."/>
            <person name="Jung N."/>
            <person name="Uechi K."/>
            <person name="Horii T."/>
            <person name="Iida T."/>
            <person name="Fujita J."/>
            <person name="Nakamura S."/>
        </authorList>
    </citation>
    <scope>NUCLEOTIDE SEQUENCE [LARGE SCALE GENOMIC DNA]</scope>
    <source>
        <strain evidence="1 2">JCM 6370</strain>
    </source>
</reference>
<sequence length="224" mass="23620">MPMDTAEYAPGRLVDVWDHDAPRTALMWHGAQTDARATMGPLAERLAGHGFVVMVPDWNSNADDRGRADLLRSLEFARSRSADPDALVLVGWSLGGLAAAGATLHADQLGVRFAHTVCLAGAFVVADPVSGEPLPTDLTGLTRSPFTLLHGIGDHVVPVTISRDFAETLRANEWPVELVELDTDHAAIAGAAHDPLADRYIPAEDPQALQVATGVAARIAAAAS</sequence>
<keyword evidence="2" id="KW-1185">Reference proteome</keyword>
<evidence type="ECO:0000313" key="2">
    <source>
        <dbReference type="Proteomes" id="UP000467252"/>
    </source>
</evidence>
<proteinExistence type="predicted"/>
<dbReference type="AlphaFoldDB" id="A0A7I7URP3"/>
<accession>A0A7I7URP3</accession>